<dbReference type="Pfam" id="PF24626">
    <property type="entry name" value="SH3_Tf2-1"/>
    <property type="match status" value="1"/>
</dbReference>
<feature type="region of interest" description="Disordered" evidence="17">
    <location>
        <begin position="1157"/>
        <end position="1197"/>
    </location>
</feature>
<dbReference type="GO" id="GO:0006338">
    <property type="term" value="P:chromatin remodeling"/>
    <property type="evidence" value="ECO:0007669"/>
    <property type="project" value="UniProtKB-ARBA"/>
</dbReference>
<dbReference type="PROSITE" id="PS50013">
    <property type="entry name" value="CHROMO_2"/>
    <property type="match status" value="1"/>
</dbReference>
<organism evidence="22 23">
    <name type="scientific">Chaetomium globosum (strain ATCC 6205 / CBS 148.51 / DSM 1962 / NBRC 6347 / NRRL 1970)</name>
    <name type="common">Soil fungus</name>
    <dbReference type="NCBI Taxonomy" id="306901"/>
    <lineage>
        <taxon>Eukaryota</taxon>
        <taxon>Fungi</taxon>
        <taxon>Dikarya</taxon>
        <taxon>Ascomycota</taxon>
        <taxon>Pezizomycotina</taxon>
        <taxon>Sordariomycetes</taxon>
        <taxon>Sordariomycetidae</taxon>
        <taxon>Sordariales</taxon>
        <taxon>Chaetomiaceae</taxon>
        <taxon>Chaetomium</taxon>
    </lineage>
</organism>
<feature type="compositionally biased region" description="Basic and acidic residues" evidence="17">
    <location>
        <begin position="1744"/>
        <end position="1772"/>
    </location>
</feature>
<dbReference type="InterPro" id="IPR036875">
    <property type="entry name" value="Znf_CCHC_sf"/>
</dbReference>
<dbReference type="SMART" id="SM00343">
    <property type="entry name" value="ZnF_C2HC"/>
    <property type="match status" value="1"/>
</dbReference>
<dbReference type="SMART" id="SM00298">
    <property type="entry name" value="CHROMO"/>
    <property type="match status" value="1"/>
</dbReference>
<dbReference type="PROSITE" id="PS50158">
    <property type="entry name" value="ZF_CCHC"/>
    <property type="match status" value="1"/>
</dbReference>
<dbReference type="InterPro" id="IPR000477">
    <property type="entry name" value="RT_dom"/>
</dbReference>
<feature type="region of interest" description="Disordered" evidence="17">
    <location>
        <begin position="538"/>
        <end position="607"/>
    </location>
</feature>
<evidence type="ECO:0000256" key="10">
    <source>
        <dbReference type="ARBA" id="ARBA00022918"/>
    </source>
</evidence>
<keyword evidence="14" id="KW-0233">DNA recombination</keyword>
<keyword evidence="7" id="KW-0460">Magnesium</keyword>
<feature type="region of interest" description="Disordered" evidence="17">
    <location>
        <begin position="1253"/>
        <end position="1289"/>
    </location>
</feature>
<keyword evidence="11" id="KW-0548">Nucleotidyltransferase</keyword>
<dbReference type="Pfam" id="PF00078">
    <property type="entry name" value="RVT_1"/>
    <property type="match status" value="1"/>
</dbReference>
<evidence type="ECO:0000256" key="4">
    <source>
        <dbReference type="ARBA" id="ARBA00022723"/>
    </source>
</evidence>
<keyword evidence="23" id="KW-1185">Reference proteome</keyword>
<feature type="region of interest" description="Disordered" evidence="17">
    <location>
        <begin position="227"/>
        <end position="264"/>
    </location>
</feature>
<dbReference type="InterPro" id="IPR056924">
    <property type="entry name" value="SH3_Tf2-1"/>
</dbReference>
<dbReference type="EMBL" id="CH408032">
    <property type="protein sequence ID" value="EAQ88449.1"/>
    <property type="molecule type" value="Genomic_DNA"/>
</dbReference>
<dbReference type="InterPro" id="IPR000953">
    <property type="entry name" value="Chromo/chromo_shadow_dom"/>
</dbReference>
<evidence type="ECO:0000256" key="6">
    <source>
        <dbReference type="ARBA" id="ARBA00022801"/>
    </source>
</evidence>
<dbReference type="Gene3D" id="3.10.10.10">
    <property type="entry name" value="HIV Type 1 Reverse Transcriptase, subunit A, domain 1"/>
    <property type="match status" value="1"/>
</dbReference>
<evidence type="ECO:0000256" key="16">
    <source>
        <dbReference type="SAM" id="Coils"/>
    </source>
</evidence>
<dbReference type="FunFam" id="3.30.70.270:FF:000020">
    <property type="entry name" value="Transposon Tf2-6 polyprotein-like Protein"/>
    <property type="match status" value="1"/>
</dbReference>
<dbReference type="Gene3D" id="1.10.340.70">
    <property type="match status" value="1"/>
</dbReference>
<feature type="domain" description="Chromo" evidence="18">
    <location>
        <begin position="1702"/>
        <end position="1760"/>
    </location>
</feature>
<evidence type="ECO:0000256" key="13">
    <source>
        <dbReference type="ARBA" id="ARBA00023128"/>
    </source>
</evidence>
<protein>
    <recommendedName>
        <fullName evidence="24">Reverse transcriptase</fullName>
    </recommendedName>
</protein>
<dbReference type="RefSeq" id="XP_001224282.1">
    <property type="nucleotide sequence ID" value="XM_001224281.1"/>
</dbReference>
<dbReference type="CDD" id="cd00303">
    <property type="entry name" value="retropepsin_like"/>
    <property type="match status" value="1"/>
</dbReference>
<name>Q2GZH8_CHAGB</name>
<evidence type="ECO:0000256" key="11">
    <source>
        <dbReference type="ARBA" id="ARBA00022932"/>
    </source>
</evidence>
<dbReference type="Pfam" id="PF00385">
    <property type="entry name" value="Chromo"/>
    <property type="match status" value="1"/>
</dbReference>
<dbReference type="SUPFAM" id="SSF57756">
    <property type="entry name" value="Retrovirus zinc finger-like domains"/>
    <property type="match status" value="1"/>
</dbReference>
<dbReference type="eggNOG" id="KOG0017">
    <property type="taxonomic scope" value="Eukaryota"/>
</dbReference>
<dbReference type="InterPro" id="IPR012337">
    <property type="entry name" value="RNaseH-like_sf"/>
</dbReference>
<evidence type="ECO:0000256" key="17">
    <source>
        <dbReference type="SAM" id="MobiDB-lite"/>
    </source>
</evidence>
<feature type="domain" description="Reverse transcriptase" evidence="20">
    <location>
        <begin position="874"/>
        <end position="1053"/>
    </location>
</feature>
<evidence type="ECO:0008006" key="24">
    <source>
        <dbReference type="Google" id="ProtNLM"/>
    </source>
</evidence>
<keyword evidence="10" id="KW-0695">RNA-directed DNA polymerase</keyword>
<keyword evidence="13" id="KW-0496">Mitochondrion</keyword>
<dbReference type="SUPFAM" id="SSF53098">
    <property type="entry name" value="Ribonuclease H-like"/>
    <property type="match status" value="1"/>
</dbReference>
<accession>Q2GZH8</accession>
<dbReference type="OrthoDB" id="4590827at2759"/>
<feature type="compositionally biased region" description="Basic and acidic residues" evidence="17">
    <location>
        <begin position="699"/>
        <end position="734"/>
    </location>
</feature>
<feature type="region of interest" description="Disordered" evidence="17">
    <location>
        <begin position="494"/>
        <end position="516"/>
    </location>
</feature>
<evidence type="ECO:0000256" key="14">
    <source>
        <dbReference type="ARBA" id="ARBA00023172"/>
    </source>
</evidence>
<evidence type="ECO:0000313" key="22">
    <source>
        <dbReference type="EMBL" id="EAQ88449.1"/>
    </source>
</evidence>
<dbReference type="GO" id="GO:0003677">
    <property type="term" value="F:DNA binding"/>
    <property type="evidence" value="ECO:0007669"/>
    <property type="project" value="UniProtKB-KW"/>
</dbReference>
<dbReference type="InterPro" id="IPR041588">
    <property type="entry name" value="Integrase_H2C2"/>
</dbReference>
<sequence>MSNPARPTPDSDDEEVDNNDLKQELEGVKALIEGISKQLDDVANAAKVETAFNDLAAKVHQLRTKEASPRRGQDHLKVAKPPKFDGTKREELQGFLTQLRSYFRFNPFNEEADKVLFAATYLEGRALEWSELTQRDYLELIEDERKKETNKIFEAFVDFEDAITQVFGIFDKRSQAESKLTKLRQQKRFYDGLKDDVKDELIKEERDALTLDAYMARAIAIDNRQYERRQERTGKKDAVYPKANDKKKRQPQSTSHGTHSGPMDIGAAQAQWAGRKGGAKDKSGITCYNCDKKGHVKRNCHSKKEWRPVPGKEAVTIDQATVGKKVRIQEVAAASYTQDDLEVDIEQALKREDELTGSDSDNSELGNEYALITSDDEGKVAPPRHIQQAAQDWGTTLTQQADGEWTTHTGDGKVRPSLFFLQQRILEQRQRIEELVREKEELKQLLQARNDQYERLRTELDSIKEGVRELTSTHEDIGRHIDGIGRETQAMREAQERAWTDHAPWDRPTEHAEECGDGVHYPEQEYTWAEVPGTALKQTASSTQTKNWKSMQKGGSNSTSRLPEGDRGDREWLNPRKFSGSKNTKRSMPQAKAAQHRKNWRRRKPCNDLPADEYEAAAVRSTKPDNRLWIAARWGRIKGKEYIVKGPFDTQWARRETEPLDMEVAGKTTQVVFDIVDMGPEKDMILGRPWHEDYDPDISWKGDGHLRPREPREHPTDLMKERAEQEPRMSRGSERTPSTGPPQETASAETRTLESGRSGTRQQKQTREARTIAVVSVDEHGKLKHEAWVNRKEAAGIELPAQEIKIPEASFIESGNKFAYYEAFTAKHLAGLPDHGPWDHEIKLKEGAQLKFFKVYHTNEKQDAELRSYLEKNLEIGHIRPSTSPAGYPVLFVPKKDGKLRMCVDYRQLNNERVKNRYPLPLIARLRDQLSGAQYYTRLDLPTAYAHIRIKEGDEWKTAFRTPYGHYEYLVMPFGLTNAPATFQAAIDHAIRHCLDKFAVCYLDDILIYSKTLEEHKEHVRQVLDALHEHKLSVNKDKSEFHVKKTVFLGYEISPGWVKIEPEKLEAVRTWPTPTNATEVRGFIGFANFVRMFIKNFGDIARPLHELTKKGTTFQWKQEHERAFQRMRDAITADPVLMLPDPSKLFEVEGNLARETRTASCTQLRSSPRNSRDQDSTTRSTTKNCSQSSKHFRNGGHTSAAQHNEVQVHTGHKNLRYFTTTKVLNGRQTRWAEFLSEFNFTIHYKKGSENARADALSRRADHHDNTSEASPPLLHQQTDGSPRHASQPTEDYEIAALQQQLEDPEARPLQPFVECCAVFRERRLERDFQGIITDDERDKWREEPESKIAGLRLEGTRLWYHDKAYIRPSDQKELIQKIHGSRPGGHMGISKTIAKVKQNYDFPGIKQATKEILAECDLCGRSKSRPHKPYGLLQPLPVAERPWSSVTMDFITKPPTLKDSATGTKYDSILTVVDRLTKWSYFLPYKEPWSAEQLVDVIYRNVTSVHGWPGEWITDRDTKSASKFWQALMTKLGTRSKLSTAYHPQTDGQTERLNQIVEQYLRVPRRSRHSSRITATKQTCDKGPTFRYPERAVKADRMSSLHAMLKEELEFVRTRMKKFYDRNRLEGPRLEEGGKVYLISRNLRTKRPSRKLDFRKIGPFKIDKKISENNYALALPSTMRLRTNVFHISLLEPAPKNARLDKDVEEVLDSRITEGQLEYLVKWLDFGPEDNSWQPATNLNCPEKPQEFHQRNPDRPEGTPRRGRPQRGDSPRSSRTPRRSRRKN</sequence>
<dbReference type="InterPro" id="IPR036397">
    <property type="entry name" value="RNaseH_sf"/>
</dbReference>
<dbReference type="GO" id="GO:0004519">
    <property type="term" value="F:endonuclease activity"/>
    <property type="evidence" value="ECO:0007669"/>
    <property type="project" value="UniProtKB-KW"/>
</dbReference>
<dbReference type="SUPFAM" id="SSF54160">
    <property type="entry name" value="Chromo domain-like"/>
    <property type="match status" value="1"/>
</dbReference>
<proteinExistence type="predicted"/>
<evidence type="ECO:0000256" key="12">
    <source>
        <dbReference type="ARBA" id="ARBA00023125"/>
    </source>
</evidence>
<keyword evidence="16" id="KW-0175">Coiled coil</keyword>
<feature type="region of interest" description="Disordered" evidence="17">
    <location>
        <begin position="1"/>
        <end position="22"/>
    </location>
</feature>
<dbReference type="Gene3D" id="2.40.50.40">
    <property type="match status" value="1"/>
</dbReference>
<dbReference type="GO" id="GO:0015074">
    <property type="term" value="P:DNA integration"/>
    <property type="evidence" value="ECO:0007669"/>
    <property type="project" value="UniProtKB-KW"/>
</dbReference>
<keyword evidence="11" id="KW-0239">DNA-directed DNA polymerase</keyword>
<feature type="region of interest" description="Disordered" evidence="17">
    <location>
        <begin position="1734"/>
        <end position="1784"/>
    </location>
</feature>
<evidence type="ECO:0000256" key="2">
    <source>
        <dbReference type="ARBA" id="ARBA00011353"/>
    </source>
</evidence>
<dbReference type="InterPro" id="IPR023780">
    <property type="entry name" value="Chromo_domain"/>
</dbReference>
<keyword evidence="15" id="KW-0863">Zinc-finger</keyword>
<dbReference type="GO" id="GO:0003887">
    <property type="term" value="F:DNA-directed DNA polymerase activity"/>
    <property type="evidence" value="ECO:0007669"/>
    <property type="project" value="UniProtKB-KW"/>
</dbReference>
<dbReference type="Gene3D" id="3.30.420.10">
    <property type="entry name" value="Ribonuclease H-like superfamily/Ribonuclease H"/>
    <property type="match status" value="1"/>
</dbReference>
<dbReference type="Pfam" id="PF17921">
    <property type="entry name" value="Integrase_H2C2"/>
    <property type="match status" value="1"/>
</dbReference>
<feature type="region of interest" description="Disordered" evidence="17">
    <location>
        <begin position="63"/>
        <end position="83"/>
    </location>
</feature>
<feature type="coiled-coil region" evidence="16">
    <location>
        <begin position="418"/>
        <end position="473"/>
    </location>
</feature>
<evidence type="ECO:0000256" key="1">
    <source>
        <dbReference type="ARBA" id="ARBA00004173"/>
    </source>
</evidence>
<dbReference type="InterPro" id="IPR001878">
    <property type="entry name" value="Znf_CCHC"/>
</dbReference>
<keyword evidence="3" id="KW-0645">Protease</keyword>
<evidence type="ECO:0000259" key="21">
    <source>
        <dbReference type="PROSITE" id="PS50994"/>
    </source>
</evidence>
<feature type="compositionally biased region" description="Basic residues" evidence="17">
    <location>
        <begin position="594"/>
        <end position="604"/>
    </location>
</feature>
<dbReference type="InParanoid" id="Q2GZH8"/>
<evidence type="ECO:0000259" key="20">
    <source>
        <dbReference type="PROSITE" id="PS50878"/>
    </source>
</evidence>
<feature type="compositionally biased region" description="Basic and acidic residues" evidence="17">
    <location>
        <begin position="494"/>
        <end position="514"/>
    </location>
</feature>
<comment type="subunit">
    <text evidence="2">Component of the NuA4 histone acetyltransferase complex.</text>
</comment>
<dbReference type="GO" id="GO:0005634">
    <property type="term" value="C:nucleus"/>
    <property type="evidence" value="ECO:0007669"/>
    <property type="project" value="UniProtKB-ARBA"/>
</dbReference>
<keyword evidence="12" id="KW-0238">DNA-binding</keyword>
<feature type="region of interest" description="Disordered" evidence="17">
    <location>
        <begin position="699"/>
        <end position="770"/>
    </location>
</feature>
<evidence type="ECO:0000256" key="8">
    <source>
        <dbReference type="ARBA" id="ARBA00022884"/>
    </source>
</evidence>
<dbReference type="PROSITE" id="PS50994">
    <property type="entry name" value="INTEGRASE"/>
    <property type="match status" value="1"/>
</dbReference>
<keyword evidence="5" id="KW-0064">Aspartyl protease</keyword>
<keyword evidence="6" id="KW-0378">Hydrolase</keyword>
<keyword evidence="11" id="KW-0808">Transferase</keyword>
<gene>
    <name evidence="22" type="ORF">CHGG_05068</name>
</gene>
<dbReference type="SUPFAM" id="SSF56672">
    <property type="entry name" value="DNA/RNA polymerases"/>
    <property type="match status" value="1"/>
</dbReference>
<dbReference type="GO" id="GO:0006310">
    <property type="term" value="P:DNA recombination"/>
    <property type="evidence" value="ECO:0007669"/>
    <property type="project" value="UniProtKB-KW"/>
</dbReference>
<dbReference type="HOGENOM" id="CLU_000384_38_3_1"/>
<dbReference type="CDD" id="cd01647">
    <property type="entry name" value="RT_LTR"/>
    <property type="match status" value="1"/>
</dbReference>
<feature type="compositionally biased region" description="Polar residues" evidence="17">
    <location>
        <begin position="1275"/>
        <end position="1289"/>
    </location>
</feature>
<evidence type="ECO:0000256" key="5">
    <source>
        <dbReference type="ARBA" id="ARBA00022750"/>
    </source>
</evidence>
<feature type="compositionally biased region" description="Basic and acidic residues" evidence="17">
    <location>
        <begin position="563"/>
        <end position="574"/>
    </location>
</feature>
<dbReference type="VEuPathDB" id="FungiDB:CHGG_05068"/>
<evidence type="ECO:0000256" key="3">
    <source>
        <dbReference type="ARBA" id="ARBA00022670"/>
    </source>
</evidence>
<feature type="compositionally biased region" description="Basic residues" evidence="17">
    <location>
        <begin position="1775"/>
        <end position="1784"/>
    </location>
</feature>
<dbReference type="GO" id="GO:0003723">
    <property type="term" value="F:RNA binding"/>
    <property type="evidence" value="ECO:0007669"/>
    <property type="project" value="UniProtKB-KW"/>
</dbReference>
<dbReference type="PROSITE" id="PS50878">
    <property type="entry name" value="RT_POL"/>
    <property type="match status" value="1"/>
</dbReference>
<evidence type="ECO:0000259" key="19">
    <source>
        <dbReference type="PROSITE" id="PS50158"/>
    </source>
</evidence>
<reference evidence="23" key="1">
    <citation type="journal article" date="2015" name="Genome Announc.">
        <title>Draft genome sequence of the cellulolytic fungus Chaetomium globosum.</title>
        <authorList>
            <person name="Cuomo C.A."/>
            <person name="Untereiner W.A."/>
            <person name="Ma L.-J."/>
            <person name="Grabherr M."/>
            <person name="Birren B.W."/>
        </authorList>
    </citation>
    <scope>NUCLEOTIDE SEQUENCE [LARGE SCALE GENOMIC DNA]</scope>
    <source>
        <strain evidence="23">ATCC 6205 / CBS 148.51 / DSM 1962 / NBRC 6347 / NRRL 1970</strain>
    </source>
</reference>
<dbReference type="Proteomes" id="UP000001056">
    <property type="component" value="Unassembled WGS sequence"/>
</dbReference>
<comment type="subcellular location">
    <subcellularLocation>
        <location evidence="1">Mitochondrion</location>
    </subcellularLocation>
</comment>
<dbReference type="CDD" id="cd00024">
    <property type="entry name" value="CD_CSD"/>
    <property type="match status" value="1"/>
</dbReference>
<feature type="compositionally biased region" description="Polar residues" evidence="17">
    <location>
        <begin position="735"/>
        <end position="763"/>
    </location>
</feature>
<evidence type="ECO:0000256" key="7">
    <source>
        <dbReference type="ARBA" id="ARBA00022842"/>
    </source>
</evidence>
<dbReference type="Gene3D" id="3.30.70.270">
    <property type="match status" value="2"/>
</dbReference>
<feature type="compositionally biased region" description="Polar residues" evidence="17">
    <location>
        <begin position="1158"/>
        <end position="1169"/>
    </location>
</feature>
<evidence type="ECO:0000259" key="18">
    <source>
        <dbReference type="PROSITE" id="PS50013"/>
    </source>
</evidence>
<dbReference type="PANTHER" id="PTHR37984">
    <property type="entry name" value="PROTEIN CBG26694"/>
    <property type="match status" value="1"/>
</dbReference>
<dbReference type="OMA" id="DFREMES"/>
<feature type="compositionally biased region" description="Polar residues" evidence="17">
    <location>
        <begin position="538"/>
        <end position="561"/>
    </location>
</feature>
<keyword evidence="15" id="KW-0862">Zinc</keyword>
<dbReference type="GO" id="GO:0008270">
    <property type="term" value="F:zinc ion binding"/>
    <property type="evidence" value="ECO:0007669"/>
    <property type="project" value="UniProtKB-KW"/>
</dbReference>
<evidence type="ECO:0000256" key="9">
    <source>
        <dbReference type="ARBA" id="ARBA00022908"/>
    </source>
</evidence>
<dbReference type="GO" id="GO:0004190">
    <property type="term" value="F:aspartic-type endopeptidase activity"/>
    <property type="evidence" value="ECO:0007669"/>
    <property type="project" value="UniProtKB-KW"/>
</dbReference>
<feature type="domain" description="CCHC-type" evidence="19">
    <location>
        <begin position="287"/>
        <end position="300"/>
    </location>
</feature>
<keyword evidence="9" id="KW-0229">DNA integration</keyword>
<keyword evidence="8" id="KW-0694">RNA-binding</keyword>
<dbReference type="GeneID" id="4392297"/>
<dbReference type="PANTHER" id="PTHR37984:SF5">
    <property type="entry name" value="PROTEIN NYNRIN-LIKE"/>
    <property type="match status" value="1"/>
</dbReference>
<feature type="compositionally biased region" description="Basic and acidic residues" evidence="17">
    <location>
        <begin position="227"/>
        <end position="239"/>
    </location>
</feature>
<evidence type="ECO:0000256" key="15">
    <source>
        <dbReference type="PROSITE-ProRule" id="PRU00047"/>
    </source>
</evidence>
<keyword evidence="4" id="KW-0479">Metal-binding</keyword>
<dbReference type="GO" id="GO:0005739">
    <property type="term" value="C:mitochondrion"/>
    <property type="evidence" value="ECO:0007669"/>
    <property type="project" value="UniProtKB-SubCell"/>
</dbReference>
<dbReference type="InterPro" id="IPR043128">
    <property type="entry name" value="Rev_trsase/Diguanyl_cyclase"/>
</dbReference>
<feature type="domain" description="Integrase catalytic" evidence="21">
    <location>
        <begin position="1438"/>
        <end position="1614"/>
    </location>
</feature>
<dbReference type="InterPro" id="IPR001584">
    <property type="entry name" value="Integrase_cat-core"/>
</dbReference>
<evidence type="ECO:0000313" key="23">
    <source>
        <dbReference type="Proteomes" id="UP000001056"/>
    </source>
</evidence>
<dbReference type="InterPro" id="IPR016197">
    <property type="entry name" value="Chromo-like_dom_sf"/>
</dbReference>
<dbReference type="GO" id="GO:0003964">
    <property type="term" value="F:RNA-directed DNA polymerase activity"/>
    <property type="evidence" value="ECO:0007669"/>
    <property type="project" value="UniProtKB-KW"/>
</dbReference>
<dbReference type="InterPro" id="IPR043502">
    <property type="entry name" value="DNA/RNA_pol_sf"/>
</dbReference>
<dbReference type="InterPro" id="IPR050951">
    <property type="entry name" value="Retrovirus_Pol_polyprotein"/>
</dbReference>
<dbReference type="GO" id="GO:0006508">
    <property type="term" value="P:proteolysis"/>
    <property type="evidence" value="ECO:0007669"/>
    <property type="project" value="UniProtKB-KW"/>
</dbReference>
<feature type="compositionally biased region" description="Basic and acidic residues" evidence="17">
    <location>
        <begin position="1253"/>
        <end position="1266"/>
    </location>
</feature>
<dbReference type="FunCoup" id="Q2GZH8">
    <property type="interactions" value="23"/>
</dbReference>